<keyword evidence="3" id="KW-0732">Signal</keyword>
<feature type="coiled-coil region" evidence="1">
    <location>
        <begin position="1462"/>
        <end position="1492"/>
    </location>
</feature>
<evidence type="ECO:0000256" key="2">
    <source>
        <dbReference type="SAM" id="MobiDB-lite"/>
    </source>
</evidence>
<evidence type="ECO:0000313" key="4">
    <source>
        <dbReference type="Proteomes" id="UP000001554"/>
    </source>
</evidence>
<feature type="signal peptide" evidence="3">
    <location>
        <begin position="1"/>
        <end position="26"/>
    </location>
</feature>
<reference evidence="5" key="2">
    <citation type="submission" date="2025-08" db="UniProtKB">
        <authorList>
            <consortium name="RefSeq"/>
        </authorList>
    </citation>
    <scope>IDENTIFICATION</scope>
    <source>
        <strain evidence="5">S238N-H82</strain>
        <tissue evidence="5">Testes</tissue>
    </source>
</reference>
<feature type="coiled-coil region" evidence="1">
    <location>
        <begin position="390"/>
        <end position="424"/>
    </location>
</feature>
<feature type="chain" id="PRO_5039906838" evidence="3">
    <location>
        <begin position="27"/>
        <end position="2011"/>
    </location>
</feature>
<dbReference type="GeneID" id="118406588"/>
<accession>A0A9J7KK06</accession>
<reference evidence="4" key="1">
    <citation type="journal article" date="2020" name="Nat. Ecol. Evol.">
        <title>Deeply conserved synteny resolves early events in vertebrate evolution.</title>
        <authorList>
            <person name="Simakov O."/>
            <person name="Marletaz F."/>
            <person name="Yue J.X."/>
            <person name="O'Connell B."/>
            <person name="Jenkins J."/>
            <person name="Brandt A."/>
            <person name="Calef R."/>
            <person name="Tung C.H."/>
            <person name="Huang T.K."/>
            <person name="Schmutz J."/>
            <person name="Satoh N."/>
            <person name="Yu J.K."/>
            <person name="Putnam N.H."/>
            <person name="Green R.E."/>
            <person name="Rokhsar D.S."/>
        </authorList>
    </citation>
    <scope>NUCLEOTIDE SEQUENCE [LARGE SCALE GENOMIC DNA]</scope>
    <source>
        <strain evidence="4">S238N-H82</strain>
    </source>
</reference>
<name>A0A9J7KK06_BRAFL</name>
<dbReference type="Proteomes" id="UP000001554">
    <property type="component" value="Chromosome 19"/>
</dbReference>
<evidence type="ECO:0000313" key="5">
    <source>
        <dbReference type="RefSeq" id="XP_035662623.1"/>
    </source>
</evidence>
<dbReference type="PANTHER" id="PTHR45615:SF40">
    <property type="entry name" value="MYOSIN HEAVY CHAIN, NON-MUSCLE"/>
    <property type="match status" value="1"/>
</dbReference>
<feature type="coiled-coil region" evidence="1">
    <location>
        <begin position="60"/>
        <end position="87"/>
    </location>
</feature>
<protein>
    <submittedName>
        <fullName evidence="5">Golgin subfamily A member 4-like isoform X9</fullName>
    </submittedName>
</protein>
<dbReference type="RefSeq" id="XP_035662623.1">
    <property type="nucleotide sequence ID" value="XM_035806730.1"/>
</dbReference>
<evidence type="ECO:0000256" key="3">
    <source>
        <dbReference type="SAM" id="SignalP"/>
    </source>
</evidence>
<feature type="coiled-coil region" evidence="1">
    <location>
        <begin position="1045"/>
        <end position="1072"/>
    </location>
</feature>
<keyword evidence="1" id="KW-0175">Coiled coil</keyword>
<sequence>MKTMGTSEIYVITCMVMTLLLHEAHAQQENLSSAVTRLDAQFRSMERRLRTQNVVRDNQNKKLLEQNRRQTEKLRLLTGQLDKVQAKVVDVTSALETSKLDASDARQKAVEMQTIVGRQEATIMDLNMRVQALEGAKIAYESTLSSLQRKLDSVEAVAVNRPTSGIDLGSDSDEDSLFDYDSIFVAQEPDSKKKKLGNKAIQKLLRNHTIEISRLMRRQSSASKSLGGLENDVKKNVLAISDLKLKDKALEGTLSRTTSQILEFSSQRTVFGATVSSIRSEVSSVRRRMDETANKVSNATAWIATMDTKTKRLGNSLSNLMSDYRRYFGSQSSGEKTIGEIVKDLKEEDGKLMEGIKANDVGLLDLENRMENMESRVGRNPWPIDTPNQNAASSEKITEMRRDLTRLEADLQRAQGEVRGAMTMLTAHVQETSYLPRKISNLDRLLQGYGIFINSFQDQTDEIKYTIKEQNQTIFEMQLAVNGLQDTFVSLFPESSGKSSRQQKQMDRMGDKLKEMGVNIERLTGRVSAVQQIAASVEPMKNQIQNISTFMTNLNGTAQKLELVTGRVTTLEDQGPEFQALKDKVFVIDKIAGSIPLVQRNVTTLQEEVAQVDTFAQKMRNLERSMAVVGGKVAELNNVKKATNMLEERADNFDLGLQEISKVTKDMEALQERMFRVKSKVSEIDSLMTMVLIGANTTSNTIPGPDESTDEKDAAILELEGQIDVLRSALQKLTSQLENYTTESNQKMSEIERSIIFGVGGSSPINVGEGESTASPGAIMAFSGQLREAMEKVEMMVNAMQNQATSISDNTLKIRELGDLVQQFGTVSPGGNVIAELQTKLSILEQMLQPGNIPTLDSAGRSFDFAELEGMRQQLTGALATSSELTNRIQQLESLYQTSIASKPTESGGLSVDVEERFAKVENDSIAARKLIQTIRDSVEASVLEMQGQVAKLEAFSDTYSSLANSLQTVNEGETQADSQTFKVIATDLAGLKSNVAILQNTIRAYDPRILVVGQLEMAVAEIDDRLKQYISRQQSTSSTNLQELAQVQVRSEELQKTVDGLRAAVASFESRLQDVSSRPAAGVSQPVDAFVEYHNEISELINNANQVNLTLSRHQAILKTLQTQYAANKVMINNVMGSIQQQPSQPIQPPQPAVELESIARLETALTNHDAALSDVRAEIANHDSQMIQLKSMFAQSHASVAQFESKTTELGNMISVNRHVQSGAIQRLERRTGRLEGRVNSFSVDVAKVRNTIELVNLTVSKMENQVRVFSLMNQSRDYDTTELMNITLDSVDENNGTILPTIQKINKIGDQTRQLAQLRSDVTVLNNGLVRLNRDLVMMRSDMANKSGVVDQLTRLNITGAMQQIGTKILSLEATVNGHSAAQRQRPKGQASGWRAQALAFNGPGSYIDHVQLNRRIRVLEALIDEAKSKFEEQGGDIDKLKTMDTNFDYRLNIQVQKIMSLENDRGAIENALKKHQEIIQRLDAASTNQNTVLSSLEEKMSSSGETGKLTENSIENELGGISSTLIGRLEKVVTNNSLVIVDIQKSLSLHDQSMVRLDTMIGELESEVGDRFAEMSSRVDAVSTDMDARIAAVATNLGGESENGGSFLQKPDEELADVKDAIDKLDGRTFALELTMRNHSGAISFLREDVDLLAYGSSGDGASPVTGVDAQLVQRLQETTRRQSAMLEGHSAAISEISVKMDDIARLQQHALHPDTATSSQGSGSPDTANLLAVLLKHNNTLARMEVEMKVLADYLEGQSRESRPSVSGSSDPSGFTMLSRSVAQVELDLRSQEETLQYLGADITRLRLDLEKVNTTARSRKMPTGSNQGVTDSEDIWEALAAIEDKNEQQEDIIQSHTSDISSLLATSRDLNSRLSGLSSTGGPESVPAGDLAEIVADLDDLKSKYSNMTATVRFVQQLSNKAGIAATEWNKKRQFFERLLDSHTSAILQLMDKTNAIDAQMSLHLSETKMQSSAGGRSSGGRSGERPGGRSGGRRRNQKKDQDGG</sequence>
<gene>
    <name evidence="5" type="primary">LOC118406588</name>
</gene>
<keyword evidence="4" id="KW-1185">Reference proteome</keyword>
<feature type="region of interest" description="Disordered" evidence="2">
    <location>
        <begin position="1972"/>
        <end position="2011"/>
    </location>
</feature>
<dbReference type="Gene3D" id="1.10.287.1490">
    <property type="match status" value="1"/>
</dbReference>
<evidence type="ECO:0000256" key="1">
    <source>
        <dbReference type="SAM" id="Coils"/>
    </source>
</evidence>
<proteinExistence type="predicted"/>
<feature type="coiled-coil region" evidence="1">
    <location>
        <begin position="716"/>
        <end position="750"/>
    </location>
</feature>
<dbReference type="PANTHER" id="PTHR45615">
    <property type="entry name" value="MYOSIN HEAVY CHAIN, NON-MUSCLE"/>
    <property type="match status" value="1"/>
</dbReference>
<organism evidence="4 5">
    <name type="scientific">Branchiostoma floridae</name>
    <name type="common">Florida lancelet</name>
    <name type="synonym">Amphioxus</name>
    <dbReference type="NCBI Taxonomy" id="7739"/>
    <lineage>
        <taxon>Eukaryota</taxon>
        <taxon>Metazoa</taxon>
        <taxon>Chordata</taxon>
        <taxon>Cephalochordata</taxon>
        <taxon>Leptocardii</taxon>
        <taxon>Amphioxiformes</taxon>
        <taxon>Branchiostomatidae</taxon>
        <taxon>Branchiostoma</taxon>
    </lineage>
</organism>